<evidence type="ECO:0008006" key="3">
    <source>
        <dbReference type="Google" id="ProtNLM"/>
    </source>
</evidence>
<dbReference type="InterPro" id="IPR018641">
    <property type="entry name" value="Trfase_1_rSAM/seldom-assoc"/>
</dbReference>
<dbReference type="AlphaFoldDB" id="A0A2A4GCM9"/>
<proteinExistence type="predicted"/>
<sequence>MVQPKNPIAILLFARSAFAERKAKGLPGGIRLHQMLLAHTQQTIQASGLPCYTFSEKEQHGPDFGSRLFHAMQSVFLQGVQKLIVLGADTPQLKPSHIGLAIQALDRGEQSLGPSEDGGFYLWGLDHQQFQQINFNKLPWQQGQLLEDLSVQIKHNQAQITFLEPLGDLDRTSDFTLLGKRQGVPLGLHLFLRMVLANLDKCFKILSQKYIPKVFVNVYYNKGSPLTLA</sequence>
<dbReference type="PANTHER" id="PTHR36529:SF1">
    <property type="entry name" value="GLYCOSYLTRANSFERASE"/>
    <property type="match status" value="1"/>
</dbReference>
<evidence type="ECO:0000313" key="2">
    <source>
        <dbReference type="Proteomes" id="UP000219559"/>
    </source>
</evidence>
<dbReference type="SUPFAM" id="SSF53448">
    <property type="entry name" value="Nucleotide-diphospho-sugar transferases"/>
    <property type="match status" value="1"/>
</dbReference>
<dbReference type="Proteomes" id="UP000219559">
    <property type="component" value="Unassembled WGS sequence"/>
</dbReference>
<evidence type="ECO:0000313" key="1">
    <source>
        <dbReference type="EMBL" id="PCE66367.1"/>
    </source>
</evidence>
<dbReference type="EMBL" id="NBWU01000001">
    <property type="protein sequence ID" value="PCE66367.1"/>
    <property type="molecule type" value="Genomic_DNA"/>
</dbReference>
<reference evidence="1 2" key="1">
    <citation type="submission" date="2017-04" db="EMBL/GenBank/DDBJ databases">
        <title>A new member of the family Flavobacteriaceae isolated from ascidians.</title>
        <authorList>
            <person name="Chen L."/>
        </authorList>
    </citation>
    <scope>NUCLEOTIDE SEQUENCE [LARGE SCALE GENOMIC DNA]</scope>
    <source>
        <strain evidence="1 2">HQA918</strain>
    </source>
</reference>
<dbReference type="OrthoDB" id="9798250at2"/>
<dbReference type="InterPro" id="IPR029044">
    <property type="entry name" value="Nucleotide-diphossugar_trans"/>
</dbReference>
<gene>
    <name evidence="1" type="ORF">B7P33_03465</name>
</gene>
<dbReference type="RefSeq" id="WP_097441889.1">
    <property type="nucleotide sequence ID" value="NZ_NBWU01000001.1"/>
</dbReference>
<keyword evidence="2" id="KW-1185">Reference proteome</keyword>
<name>A0A2A4GCM9_9FLAO</name>
<protein>
    <recommendedName>
        <fullName evidence="3">DUF2064 domain-containing protein</fullName>
    </recommendedName>
</protein>
<organism evidence="1 2">
    <name type="scientific">Sediminicola luteus</name>
    <dbReference type="NCBI Taxonomy" id="319238"/>
    <lineage>
        <taxon>Bacteria</taxon>
        <taxon>Pseudomonadati</taxon>
        <taxon>Bacteroidota</taxon>
        <taxon>Flavobacteriia</taxon>
        <taxon>Flavobacteriales</taxon>
        <taxon>Flavobacteriaceae</taxon>
        <taxon>Sediminicola</taxon>
    </lineage>
</organism>
<dbReference type="PANTHER" id="PTHR36529">
    <property type="entry name" value="SLL1095 PROTEIN"/>
    <property type="match status" value="1"/>
</dbReference>
<dbReference type="Pfam" id="PF09837">
    <property type="entry name" value="DUF2064"/>
    <property type="match status" value="1"/>
</dbReference>
<comment type="caution">
    <text evidence="1">The sequence shown here is derived from an EMBL/GenBank/DDBJ whole genome shotgun (WGS) entry which is preliminary data.</text>
</comment>
<dbReference type="Gene3D" id="3.90.550.10">
    <property type="entry name" value="Spore Coat Polysaccharide Biosynthesis Protein SpsA, Chain A"/>
    <property type="match status" value="1"/>
</dbReference>
<accession>A0A2A4GCM9</accession>